<dbReference type="InterPro" id="IPR027417">
    <property type="entry name" value="P-loop_NTPase"/>
</dbReference>
<keyword evidence="6 8" id="KW-0472">Membrane</keyword>
<dbReference type="GO" id="GO:0016887">
    <property type="term" value="F:ATP hydrolysis activity"/>
    <property type="evidence" value="ECO:0007669"/>
    <property type="project" value="InterPro"/>
</dbReference>
<keyword evidence="7" id="KW-0175">Coiled coil</keyword>
<dbReference type="InterPro" id="IPR003439">
    <property type="entry name" value="ABC_transporter-like_ATP-bd"/>
</dbReference>
<accession>A0A5E8CHW9</accession>
<evidence type="ECO:0000256" key="5">
    <source>
        <dbReference type="ARBA" id="ARBA00022989"/>
    </source>
</evidence>
<feature type="transmembrane region" description="Helical" evidence="8">
    <location>
        <begin position="21"/>
        <end position="49"/>
    </location>
</feature>
<dbReference type="GO" id="GO:0005524">
    <property type="term" value="F:ATP binding"/>
    <property type="evidence" value="ECO:0007669"/>
    <property type="project" value="UniProtKB-KW"/>
</dbReference>
<dbReference type="InterPro" id="IPR036640">
    <property type="entry name" value="ABC1_TM_sf"/>
</dbReference>
<keyword evidence="2 8" id="KW-0812">Transmembrane</keyword>
<feature type="transmembrane region" description="Helical" evidence="8">
    <location>
        <begin position="231"/>
        <end position="258"/>
    </location>
</feature>
<feature type="coiled-coil region" evidence="7">
    <location>
        <begin position="294"/>
        <end position="321"/>
    </location>
</feature>
<sequence length="536" mass="61964">MKSLNYQELFLQMILKPKIAITVLFCLFSQLCFYIRAIVLPGLIGSYAVNSNINILKKFFVYFAVYFVSYTISTKSKIDLRIQVQKYFGNILFARLINNRETNIQDVPSSLFTDIYNVINESSELVDKFFSVVPFIICFGSLLFFIFNKIGIKYGIYFSLMLIVFVMFSLKYSKIVKDLSEKSNVDKNIMIDGNEDINKNLVSIISYDNFNQENRNIKELINKYLLRIKKAFFSVFILKWGGNTIICLFYVISLYFLITTLDKEIFVQYAVIYLGLIQYAAAKFSVISDFYLILGKLTNSIKNLENNIQRKEKNNIISNDLNLIKDTEHYIKVNSIYLKLGDRLLYDNLSLNFPRNKLIGVIGKIGSGKSTLLKVIFGNIEVDKGSIFKNNINFNNVSIREWRKDILYVTQHPLVFNRSLEENLAYPNKSLNENQKKLIKELELEELFKNLSNRTDFGIGGMKISGGQKQIISLFRIINDSSSLILLDEPTSDLDPKSRKIVYKLLEKIKLQNKTIIVATHDQDLMSIMDNLITIQ</sequence>
<feature type="transmembrane region" description="Helical" evidence="8">
    <location>
        <begin position="154"/>
        <end position="172"/>
    </location>
</feature>
<proteinExistence type="predicted"/>
<dbReference type="Gene3D" id="3.40.50.300">
    <property type="entry name" value="P-loop containing nucleotide triphosphate hydrolases"/>
    <property type="match status" value="1"/>
</dbReference>
<evidence type="ECO:0000256" key="1">
    <source>
        <dbReference type="ARBA" id="ARBA00004141"/>
    </source>
</evidence>
<dbReference type="SMART" id="SM00382">
    <property type="entry name" value="AAA"/>
    <property type="match status" value="1"/>
</dbReference>
<comment type="subcellular location">
    <subcellularLocation>
        <location evidence="1">Membrane</location>
        <topology evidence="1">Multi-pass membrane protein</topology>
    </subcellularLocation>
</comment>
<keyword evidence="5 8" id="KW-1133">Transmembrane helix</keyword>
<feature type="transmembrane region" description="Helical" evidence="8">
    <location>
        <begin position="270"/>
        <end position="294"/>
    </location>
</feature>
<dbReference type="EMBL" id="CABVLZ010000002">
    <property type="protein sequence ID" value="VVU94666.1"/>
    <property type="molecule type" value="Genomic_DNA"/>
</dbReference>
<protein>
    <submittedName>
        <fullName evidence="10">ABC transporter</fullName>
    </submittedName>
</protein>
<evidence type="ECO:0000256" key="8">
    <source>
        <dbReference type="SAM" id="Phobius"/>
    </source>
</evidence>
<dbReference type="Pfam" id="PF00005">
    <property type="entry name" value="ABC_tran"/>
    <property type="match status" value="1"/>
</dbReference>
<dbReference type="SUPFAM" id="SSF52540">
    <property type="entry name" value="P-loop containing nucleoside triphosphate hydrolases"/>
    <property type="match status" value="1"/>
</dbReference>
<dbReference type="GO" id="GO:0042626">
    <property type="term" value="F:ATPase-coupled transmembrane transporter activity"/>
    <property type="evidence" value="ECO:0007669"/>
    <property type="project" value="TreeGrafter"/>
</dbReference>
<dbReference type="GO" id="GO:0016020">
    <property type="term" value="C:membrane"/>
    <property type="evidence" value="ECO:0007669"/>
    <property type="project" value="UniProtKB-SubCell"/>
</dbReference>
<dbReference type="AlphaFoldDB" id="A0A5E8CHW9"/>
<dbReference type="InterPro" id="IPR003593">
    <property type="entry name" value="AAA+_ATPase"/>
</dbReference>
<feature type="transmembrane region" description="Helical" evidence="8">
    <location>
        <begin position="129"/>
        <end position="148"/>
    </location>
</feature>
<feature type="domain" description="ABC transporter" evidence="9">
    <location>
        <begin position="331"/>
        <end position="536"/>
    </location>
</feature>
<evidence type="ECO:0000256" key="4">
    <source>
        <dbReference type="ARBA" id="ARBA00022840"/>
    </source>
</evidence>
<keyword evidence="4" id="KW-0067">ATP-binding</keyword>
<dbReference type="PANTHER" id="PTHR24221:SF503">
    <property type="entry name" value="MITOCHONDRIAL POTASSIUM CHANNEL ATP-BINDING SUBUNIT"/>
    <property type="match status" value="1"/>
</dbReference>
<name>A0A5E8CHW9_9ZZZZ</name>
<evidence type="ECO:0000256" key="7">
    <source>
        <dbReference type="SAM" id="Coils"/>
    </source>
</evidence>
<gene>
    <name evidence="10" type="ORF">CPAV1605_391</name>
</gene>
<reference evidence="10" key="1">
    <citation type="submission" date="2019-09" db="EMBL/GenBank/DDBJ databases">
        <authorList>
            <person name="Needham M D."/>
        </authorList>
    </citation>
    <scope>NUCLEOTIDE SEQUENCE</scope>
</reference>
<keyword evidence="3" id="KW-0547">Nucleotide-binding</keyword>
<dbReference type="Gene3D" id="1.20.1560.10">
    <property type="entry name" value="ABC transporter type 1, transmembrane domain"/>
    <property type="match status" value="1"/>
</dbReference>
<evidence type="ECO:0000259" key="9">
    <source>
        <dbReference type="PROSITE" id="PS50893"/>
    </source>
</evidence>
<evidence type="ECO:0000313" key="10">
    <source>
        <dbReference type="EMBL" id="VVU94666.1"/>
    </source>
</evidence>
<evidence type="ECO:0000256" key="3">
    <source>
        <dbReference type="ARBA" id="ARBA00022741"/>
    </source>
</evidence>
<dbReference type="SUPFAM" id="SSF90123">
    <property type="entry name" value="ABC transporter transmembrane region"/>
    <property type="match status" value="1"/>
</dbReference>
<dbReference type="InterPro" id="IPR039421">
    <property type="entry name" value="Type_1_exporter"/>
</dbReference>
<evidence type="ECO:0000256" key="6">
    <source>
        <dbReference type="ARBA" id="ARBA00023136"/>
    </source>
</evidence>
<evidence type="ECO:0000256" key="2">
    <source>
        <dbReference type="ARBA" id="ARBA00022692"/>
    </source>
</evidence>
<dbReference type="PANTHER" id="PTHR24221">
    <property type="entry name" value="ATP-BINDING CASSETTE SUB-FAMILY B"/>
    <property type="match status" value="1"/>
</dbReference>
<organism evidence="10">
    <name type="scientific">seawater metagenome</name>
    <dbReference type="NCBI Taxonomy" id="1561972"/>
    <lineage>
        <taxon>unclassified sequences</taxon>
        <taxon>metagenomes</taxon>
        <taxon>ecological metagenomes</taxon>
    </lineage>
</organism>
<dbReference type="PROSITE" id="PS50893">
    <property type="entry name" value="ABC_TRANSPORTER_2"/>
    <property type="match status" value="1"/>
</dbReference>